<dbReference type="PANTHER" id="PTHR36435:SF1">
    <property type="entry name" value="CAAX AMINO TERMINAL PROTEASE FAMILY PROTEIN"/>
    <property type="match status" value="1"/>
</dbReference>
<feature type="transmembrane region" description="Helical" evidence="2">
    <location>
        <begin position="101"/>
        <end position="124"/>
    </location>
</feature>
<evidence type="ECO:0000259" key="3">
    <source>
        <dbReference type="Pfam" id="PF02517"/>
    </source>
</evidence>
<feature type="transmembrane region" description="Helical" evidence="2">
    <location>
        <begin position="144"/>
        <end position="163"/>
    </location>
</feature>
<evidence type="ECO:0000256" key="2">
    <source>
        <dbReference type="SAM" id="Phobius"/>
    </source>
</evidence>
<evidence type="ECO:0000313" key="4">
    <source>
        <dbReference type="EMBL" id="MDA3768543.1"/>
    </source>
</evidence>
<protein>
    <submittedName>
        <fullName evidence="4">CPBP family intramembrane metalloprotease</fullName>
    </submittedName>
</protein>
<dbReference type="GO" id="GO:0004175">
    <property type="term" value="F:endopeptidase activity"/>
    <property type="evidence" value="ECO:0007669"/>
    <property type="project" value="UniProtKB-ARBA"/>
</dbReference>
<dbReference type="Pfam" id="PF02517">
    <property type="entry name" value="Rce1-like"/>
    <property type="match status" value="1"/>
</dbReference>
<feature type="transmembrane region" description="Helical" evidence="2">
    <location>
        <begin position="59"/>
        <end position="80"/>
    </location>
</feature>
<keyword evidence="4" id="KW-0378">Hydrolase</keyword>
<name>A0AAW5YWT0_9LACO</name>
<keyword evidence="2" id="KW-1133">Transmembrane helix</keyword>
<dbReference type="EMBL" id="JAQIEY010000038">
    <property type="protein sequence ID" value="MDA3768543.1"/>
    <property type="molecule type" value="Genomic_DNA"/>
</dbReference>
<sequence>MGQETQKQVAEKQANVIDLKKVKRNKTWCRVLAVLAIIGGQIIYSVAQGSYVYSKGNTQNLILAILLSGASITVLELFYNGLLRLSNTWDLGQKKLKGNDFLIVLGGLVIILLLQLMGAALGAGHTSDNQEALNKLMRTSGKQIYAMLCLLAPICEELIYRGFFFQALQLKKGKFEKIVGVILSGLLFAFVHDPSFDVFFISYFLMGAVLAGLYAWTENLTVSMTAHALNNIIAVAISGI</sequence>
<feature type="transmembrane region" description="Helical" evidence="2">
    <location>
        <begin position="175"/>
        <end position="192"/>
    </location>
</feature>
<accession>A0AAW5YWT0</accession>
<feature type="transmembrane region" description="Helical" evidence="2">
    <location>
        <begin position="198"/>
        <end position="216"/>
    </location>
</feature>
<keyword evidence="4" id="KW-0645">Protease</keyword>
<comment type="caution">
    <text evidence="4">The sequence shown here is derived from an EMBL/GenBank/DDBJ whole genome shotgun (WGS) entry which is preliminary data.</text>
</comment>
<feature type="transmembrane region" description="Helical" evidence="2">
    <location>
        <begin position="28"/>
        <end position="47"/>
    </location>
</feature>
<proteinExistence type="inferred from homology"/>
<evidence type="ECO:0000313" key="5">
    <source>
        <dbReference type="Proteomes" id="UP001210502"/>
    </source>
</evidence>
<feature type="domain" description="CAAX prenyl protease 2/Lysostaphin resistance protein A-like" evidence="3">
    <location>
        <begin position="145"/>
        <end position="233"/>
    </location>
</feature>
<reference evidence="4" key="1">
    <citation type="submission" date="2023-01" db="EMBL/GenBank/DDBJ databases">
        <title>Sequencing of the bacterial strains from artisanal fermented milk Matsoni.</title>
        <authorList>
            <person name="Rozman V."/>
            <person name="Accetto T."/>
            <person name="Bogovic Matijasic B."/>
        </authorList>
    </citation>
    <scope>NUCLEOTIDE SEQUENCE</scope>
    <source>
        <strain evidence="4">Lbl333</strain>
    </source>
</reference>
<dbReference type="GO" id="GO:0008237">
    <property type="term" value="F:metallopeptidase activity"/>
    <property type="evidence" value="ECO:0007669"/>
    <property type="project" value="UniProtKB-KW"/>
</dbReference>
<comment type="similarity">
    <text evidence="1">Belongs to the UPF0177 family.</text>
</comment>
<dbReference type="RefSeq" id="WP_271024877.1">
    <property type="nucleotide sequence ID" value="NZ_JAQIEY010000038.1"/>
</dbReference>
<gene>
    <name evidence="4" type="ORF">PF586_08880</name>
</gene>
<dbReference type="PANTHER" id="PTHR36435">
    <property type="entry name" value="SLR1288 PROTEIN"/>
    <property type="match status" value="1"/>
</dbReference>
<keyword evidence="2" id="KW-0472">Membrane</keyword>
<dbReference type="InterPro" id="IPR003675">
    <property type="entry name" value="Rce1/LyrA-like_dom"/>
</dbReference>
<evidence type="ECO:0000256" key="1">
    <source>
        <dbReference type="ARBA" id="ARBA00009067"/>
    </source>
</evidence>
<dbReference type="AlphaFoldDB" id="A0AAW5YWT0"/>
<keyword evidence="4" id="KW-0482">Metalloprotease</keyword>
<organism evidence="4 5">
    <name type="scientific">Lactobacillus delbrueckii</name>
    <dbReference type="NCBI Taxonomy" id="1584"/>
    <lineage>
        <taxon>Bacteria</taxon>
        <taxon>Bacillati</taxon>
        <taxon>Bacillota</taxon>
        <taxon>Bacilli</taxon>
        <taxon>Lactobacillales</taxon>
        <taxon>Lactobacillaceae</taxon>
        <taxon>Lactobacillus</taxon>
    </lineage>
</organism>
<dbReference type="Proteomes" id="UP001210502">
    <property type="component" value="Unassembled WGS sequence"/>
</dbReference>
<dbReference type="GO" id="GO:0080120">
    <property type="term" value="P:CAAX-box protein maturation"/>
    <property type="evidence" value="ECO:0007669"/>
    <property type="project" value="UniProtKB-ARBA"/>
</dbReference>
<dbReference type="InterPro" id="IPR052710">
    <property type="entry name" value="CAAX_protease"/>
</dbReference>
<keyword evidence="2" id="KW-0812">Transmembrane</keyword>